<evidence type="ECO:0000256" key="3">
    <source>
        <dbReference type="ARBA" id="ARBA00007588"/>
    </source>
</evidence>
<proteinExistence type="inferred from homology"/>
<dbReference type="STRING" id="236234.A0A1J9RTM6"/>
<feature type="compositionally biased region" description="Pro residues" evidence="12">
    <location>
        <begin position="55"/>
        <end position="64"/>
    </location>
</feature>
<evidence type="ECO:0000313" key="13">
    <source>
        <dbReference type="EMBL" id="OJD31775.1"/>
    </source>
</evidence>
<accession>A0A1J9RTM6</accession>
<keyword evidence="9" id="KW-0560">Oxidoreductase</keyword>
<feature type="compositionally biased region" description="Polar residues" evidence="12">
    <location>
        <begin position="30"/>
        <end position="41"/>
    </location>
</feature>
<comment type="similarity">
    <text evidence="4">Belongs to the FAD-binding monooxygenase family.</text>
</comment>
<evidence type="ECO:0000256" key="2">
    <source>
        <dbReference type="ARBA" id="ARBA00004924"/>
    </source>
</evidence>
<evidence type="ECO:0000256" key="7">
    <source>
        <dbReference type="ARBA" id="ARBA00022827"/>
    </source>
</evidence>
<keyword evidence="7" id="KW-0274">FAD</keyword>
<dbReference type="SUPFAM" id="SSF51905">
    <property type="entry name" value="FAD/NAD(P)-binding domain"/>
    <property type="match status" value="3"/>
</dbReference>
<evidence type="ECO:0000256" key="12">
    <source>
        <dbReference type="SAM" id="MobiDB-lite"/>
    </source>
</evidence>
<evidence type="ECO:0000313" key="14">
    <source>
        <dbReference type="Proteomes" id="UP000183809"/>
    </source>
</evidence>
<dbReference type="AlphaFoldDB" id="A0A1J9RTM6"/>
<evidence type="ECO:0000256" key="11">
    <source>
        <dbReference type="ARBA" id="ARBA00049248"/>
    </source>
</evidence>
<feature type="compositionally biased region" description="Low complexity" evidence="12">
    <location>
        <begin position="452"/>
        <end position="470"/>
    </location>
</feature>
<keyword evidence="14" id="KW-1185">Reference proteome</keyword>
<dbReference type="Pfam" id="PF13434">
    <property type="entry name" value="Lys_Orn_oxgnase"/>
    <property type="match status" value="1"/>
</dbReference>
<evidence type="ECO:0000256" key="5">
    <source>
        <dbReference type="ARBA" id="ARBA00012881"/>
    </source>
</evidence>
<keyword evidence="6" id="KW-0285">Flavoprotein</keyword>
<comment type="catalytic activity">
    <reaction evidence="10">
        <text>L-ornithine + NADPH + O2 = N(5)-hydroxy-L-ornithine + NADP(+) + H2O</text>
        <dbReference type="Rhea" id="RHEA:41508"/>
        <dbReference type="ChEBI" id="CHEBI:15377"/>
        <dbReference type="ChEBI" id="CHEBI:15379"/>
        <dbReference type="ChEBI" id="CHEBI:46911"/>
        <dbReference type="ChEBI" id="CHEBI:57783"/>
        <dbReference type="ChEBI" id="CHEBI:58349"/>
        <dbReference type="ChEBI" id="CHEBI:78275"/>
        <dbReference type="EC" id="1.14.13.196"/>
    </reaction>
</comment>
<comment type="cofactor">
    <cofactor evidence="1">
        <name>FAD</name>
        <dbReference type="ChEBI" id="CHEBI:57692"/>
    </cofactor>
</comment>
<evidence type="ECO:0000256" key="4">
    <source>
        <dbReference type="ARBA" id="ARBA00010139"/>
    </source>
</evidence>
<dbReference type="PANTHER" id="PTHR42877">
    <property type="entry name" value="L-ORNITHINE N(5)-MONOOXYGENASE-RELATED"/>
    <property type="match status" value="1"/>
</dbReference>
<dbReference type="InterPro" id="IPR025700">
    <property type="entry name" value="Lys/Orn_oxygenase"/>
</dbReference>
<dbReference type="RefSeq" id="XP_020128035.1">
    <property type="nucleotide sequence ID" value="XM_020276087.1"/>
</dbReference>
<feature type="region of interest" description="Disordered" evidence="12">
    <location>
        <begin position="1"/>
        <end position="69"/>
    </location>
</feature>
<dbReference type="EMBL" id="MNUE01000044">
    <property type="protein sequence ID" value="OJD31775.1"/>
    <property type="molecule type" value="Genomic_DNA"/>
</dbReference>
<comment type="caution">
    <text evidence="13">The sequence shown here is derived from an EMBL/GenBank/DDBJ whole genome shotgun (WGS) entry which is preliminary data.</text>
</comment>
<dbReference type="EC" id="1.14.13.196" evidence="5"/>
<evidence type="ECO:0000256" key="9">
    <source>
        <dbReference type="ARBA" id="ARBA00023002"/>
    </source>
</evidence>
<dbReference type="GO" id="GO:0004497">
    <property type="term" value="F:monooxygenase activity"/>
    <property type="evidence" value="ECO:0007669"/>
    <property type="project" value="UniProtKB-KW"/>
</dbReference>
<keyword evidence="13" id="KW-0503">Monooxygenase</keyword>
<protein>
    <recommendedName>
        <fullName evidence="5">L-ornithine N(5)-monooxygenase [NAD(P)H]</fullName>
        <ecNumber evidence="5">1.14.13.196</ecNumber>
    </recommendedName>
</protein>
<dbReference type="PANTHER" id="PTHR42877:SF7">
    <property type="entry name" value="FLAVIN-BINDING MONOOXYGENASE-RELATED"/>
    <property type="match status" value="1"/>
</dbReference>
<evidence type="ECO:0000256" key="10">
    <source>
        <dbReference type="ARBA" id="ARBA00047598"/>
    </source>
</evidence>
<evidence type="ECO:0000256" key="8">
    <source>
        <dbReference type="ARBA" id="ARBA00022857"/>
    </source>
</evidence>
<reference evidence="13 14" key="1">
    <citation type="submission" date="2016-10" db="EMBL/GenBank/DDBJ databases">
        <title>Proteomics and genomics reveal pathogen-plant mechanisms compatible with a hemibiotrophic lifestyle of Diplodia corticola.</title>
        <authorList>
            <person name="Fernandes I."/>
            <person name="De Jonge R."/>
            <person name="Van De Peer Y."/>
            <person name="Devreese B."/>
            <person name="Alves A."/>
            <person name="Esteves A.C."/>
        </authorList>
    </citation>
    <scope>NUCLEOTIDE SEQUENCE [LARGE SCALE GENOMIC DNA]</scope>
    <source>
        <strain evidence="13 14">CBS 112549</strain>
    </source>
</reference>
<sequence>MSAVPSLPESLTVGSDAPHEDVLRRIDSANHASTNGVQNGHGTKPKTTAANAETPSPPPAPSTPTAPFTLHQAPVENFRPVRVIVVGAGYSGVYLGIRLPERLRNVRLRIYEKNAGVGGTWWENRYPGCACDIPSHSYQYSFEPNTQWSSLYAPAREIQAYIERTARKYGADRFVRLGHEVRECRFDRRAGVWRVRVAELATGRVFVDEAEVLISARGNLNTAAWPEIDGLESFEGEVMHSARWNENYDFTNKRVGVIGSGSSAIQIVPNLQKLPGTQLSCFIRSKTWISPPFGQDMWDKLGLTGFTIPDDMKAKFRSDPEHYHKFRLAIEEDANSIHAVTIRGTPMNVEAKHAFEDHMRRRLAARPDIFAALLPSFSPGCRRLTPGPGFLEALTEPNVAFVTDPIARIEPRGVRTNDGTLHELDALVCATGFHVSAPPPFPVIVDDDEVDPPATGSSSSTTTINTTGAPPQSPPRRLSDHWRARATSYLSLATDGFPNLFLMLGPNSAIGSGSLTTMIERVGDYVVRCVRKLQRDNIRCMEPHPRRVRDFTQYVDAYFAGTVFAEECRSWYRSKGGGSGGGAVTGLWPGSTNHCVEALRSPRWEDWVYEYVGEGEGDADGDEEVNRMAWLGDGWSQKQRDGEDLAFYLYPEFLDKPVPGRPEDKEEYRVRPFAY</sequence>
<comment type="catalytic activity">
    <reaction evidence="11">
        <text>L-ornithine + NADH + O2 = N(5)-hydroxy-L-ornithine + NAD(+) + H2O</text>
        <dbReference type="Rhea" id="RHEA:41512"/>
        <dbReference type="ChEBI" id="CHEBI:15377"/>
        <dbReference type="ChEBI" id="CHEBI:15379"/>
        <dbReference type="ChEBI" id="CHEBI:46911"/>
        <dbReference type="ChEBI" id="CHEBI:57540"/>
        <dbReference type="ChEBI" id="CHEBI:57945"/>
        <dbReference type="ChEBI" id="CHEBI:78275"/>
        <dbReference type="EC" id="1.14.13.196"/>
    </reaction>
</comment>
<comment type="similarity">
    <text evidence="3">Belongs to the lysine N(6)-hydroxylase/L-ornithine N(5)-oxygenase family.</text>
</comment>
<feature type="compositionally biased region" description="Basic and acidic residues" evidence="12">
    <location>
        <begin position="17"/>
        <end position="28"/>
    </location>
</feature>
<dbReference type="GeneID" id="31016348"/>
<dbReference type="Gene3D" id="3.50.50.60">
    <property type="entry name" value="FAD/NAD(P)-binding domain"/>
    <property type="match status" value="2"/>
</dbReference>
<dbReference type="OrthoDB" id="74360at2759"/>
<dbReference type="Proteomes" id="UP000183809">
    <property type="component" value="Unassembled WGS sequence"/>
</dbReference>
<name>A0A1J9RTM6_9PEZI</name>
<dbReference type="Pfam" id="PF13450">
    <property type="entry name" value="NAD_binding_8"/>
    <property type="match status" value="1"/>
</dbReference>
<keyword evidence="8" id="KW-0521">NADP</keyword>
<evidence type="ECO:0000256" key="6">
    <source>
        <dbReference type="ARBA" id="ARBA00022630"/>
    </source>
</evidence>
<evidence type="ECO:0000256" key="1">
    <source>
        <dbReference type="ARBA" id="ARBA00001974"/>
    </source>
</evidence>
<comment type="pathway">
    <text evidence="2">Siderophore biosynthesis.</text>
</comment>
<gene>
    <name evidence="13" type="ORF">BKCO1_4400032</name>
</gene>
<organism evidence="13 14">
    <name type="scientific">Diplodia corticola</name>
    <dbReference type="NCBI Taxonomy" id="236234"/>
    <lineage>
        <taxon>Eukaryota</taxon>
        <taxon>Fungi</taxon>
        <taxon>Dikarya</taxon>
        <taxon>Ascomycota</taxon>
        <taxon>Pezizomycotina</taxon>
        <taxon>Dothideomycetes</taxon>
        <taxon>Dothideomycetes incertae sedis</taxon>
        <taxon>Botryosphaeriales</taxon>
        <taxon>Botryosphaeriaceae</taxon>
        <taxon>Diplodia</taxon>
    </lineage>
</organism>
<dbReference type="InterPro" id="IPR036188">
    <property type="entry name" value="FAD/NAD-bd_sf"/>
</dbReference>
<dbReference type="InterPro" id="IPR051209">
    <property type="entry name" value="FAD-bind_Monooxygenase_sf"/>
</dbReference>
<feature type="region of interest" description="Disordered" evidence="12">
    <location>
        <begin position="445"/>
        <end position="479"/>
    </location>
</feature>